<protein>
    <submittedName>
        <fullName evidence="1">Uncharacterized protein</fullName>
    </submittedName>
</protein>
<dbReference type="EMBL" id="PGCP01000036">
    <property type="protein sequence ID" value="PJC91875.1"/>
    <property type="molecule type" value="Genomic_DNA"/>
</dbReference>
<keyword evidence="2" id="KW-1185">Reference proteome</keyword>
<proteinExistence type="predicted"/>
<evidence type="ECO:0000313" key="1">
    <source>
        <dbReference type="EMBL" id="PJC91875.1"/>
    </source>
</evidence>
<dbReference type="AlphaFoldDB" id="A0A2M8H5P3"/>
<gene>
    <name evidence="1" type="ORF">CUC44_18470</name>
</gene>
<dbReference type="Proteomes" id="UP000232060">
    <property type="component" value="Unassembled WGS sequence"/>
</dbReference>
<name>A0A2M8H5P3_9GAMM</name>
<accession>A0A2M8H5P3</accession>
<comment type="caution">
    <text evidence="1">The sequence shown here is derived from an EMBL/GenBank/DDBJ whole genome shotgun (WGS) entry which is preliminary data.</text>
</comment>
<evidence type="ECO:0000313" key="2">
    <source>
        <dbReference type="Proteomes" id="UP000232060"/>
    </source>
</evidence>
<organism evidence="1 2">
    <name type="scientific">Aeromonas lusitana</name>
    <dbReference type="NCBI Taxonomy" id="931529"/>
    <lineage>
        <taxon>Bacteria</taxon>
        <taxon>Pseudomonadati</taxon>
        <taxon>Pseudomonadota</taxon>
        <taxon>Gammaproteobacteria</taxon>
        <taxon>Aeromonadales</taxon>
        <taxon>Aeromonadaceae</taxon>
        <taxon>Aeromonas</taxon>
    </lineage>
</organism>
<reference evidence="1 2" key="1">
    <citation type="submission" date="2017-11" db="EMBL/GenBank/DDBJ databases">
        <title>Draft genome sequence of environmental isolate Aeromonas lusitania sp. nov. MDC 2473.</title>
        <authorList>
            <person name="Colston S.M."/>
            <person name="Navarro A."/>
            <person name="Martinez-Murcia A.J."/>
            <person name="Graf J."/>
        </authorList>
    </citation>
    <scope>NUCLEOTIDE SEQUENCE [LARGE SCALE GENOMIC DNA]</scope>
    <source>
        <strain evidence="1 2">MDC 2473</strain>
    </source>
</reference>
<sequence length="69" mass="7390">MSFVIQLALFQWESGTLMMQGAGDASMVPGKGWMERGQSSRLSTLSGAILSELGAANCESIKRQAAPWL</sequence>